<keyword evidence="1" id="KW-0732">Signal</keyword>
<evidence type="ECO:0000256" key="1">
    <source>
        <dbReference type="SAM" id="SignalP"/>
    </source>
</evidence>
<dbReference type="RefSeq" id="WP_085885650.1">
    <property type="nucleotide sequence ID" value="NZ_FWFR01000006.1"/>
</dbReference>
<evidence type="ECO:0008006" key="4">
    <source>
        <dbReference type="Google" id="ProtNLM"/>
    </source>
</evidence>
<protein>
    <recommendedName>
        <fullName evidence="4">Molybdopterin-guanine dinucleotide biosynthesis protein A</fullName>
    </recommendedName>
</protein>
<reference evidence="2 3" key="1">
    <citation type="submission" date="2017-03" db="EMBL/GenBank/DDBJ databases">
        <authorList>
            <person name="Afonso C.L."/>
            <person name="Miller P.J."/>
            <person name="Scott M.A."/>
            <person name="Spackman E."/>
            <person name="Goraichik I."/>
            <person name="Dimitrov K.M."/>
            <person name="Suarez D.L."/>
            <person name="Swayne D.E."/>
        </authorList>
    </citation>
    <scope>NUCLEOTIDE SEQUENCE [LARGE SCALE GENOMIC DNA]</scope>
    <source>
        <strain evidence="2 3">CECT 7691</strain>
    </source>
</reference>
<feature type="signal peptide" evidence="1">
    <location>
        <begin position="1"/>
        <end position="23"/>
    </location>
</feature>
<dbReference type="AlphaFoldDB" id="A0A1Y5TZ59"/>
<organism evidence="2 3">
    <name type="scientific">Oceanibacterium hippocampi</name>
    <dbReference type="NCBI Taxonomy" id="745714"/>
    <lineage>
        <taxon>Bacteria</taxon>
        <taxon>Pseudomonadati</taxon>
        <taxon>Pseudomonadota</taxon>
        <taxon>Alphaproteobacteria</taxon>
        <taxon>Sneathiellales</taxon>
        <taxon>Sneathiellaceae</taxon>
        <taxon>Oceanibacterium</taxon>
    </lineage>
</organism>
<gene>
    <name evidence="2" type="ORF">OCH7691_04316</name>
</gene>
<dbReference type="InParanoid" id="A0A1Y5TZ59"/>
<evidence type="ECO:0000313" key="3">
    <source>
        <dbReference type="Proteomes" id="UP000193200"/>
    </source>
</evidence>
<sequence length="160" mass="17505">MKVIAVACIVVAALGIGASEVRAADDEHAGYYYPGPATAERYEARAQVMPDASRTIRLGFVTGMTQAQFSRPYPPDYAIFAKGAEAEKLIIVALSDSSYATIYQMRGLLAQLTAVARTTDLFREYEVEDLFTFFDLAKLLGFTQITVSNGLTYSHQVSLD</sequence>
<name>A0A1Y5TZ59_9PROT</name>
<keyword evidence="3" id="KW-1185">Reference proteome</keyword>
<dbReference type="EMBL" id="FWFR01000006">
    <property type="protein sequence ID" value="SLN77173.1"/>
    <property type="molecule type" value="Genomic_DNA"/>
</dbReference>
<proteinExistence type="predicted"/>
<evidence type="ECO:0000313" key="2">
    <source>
        <dbReference type="EMBL" id="SLN77173.1"/>
    </source>
</evidence>
<accession>A0A1Y5TZ59</accession>
<feature type="chain" id="PRO_5010998973" description="Molybdopterin-guanine dinucleotide biosynthesis protein A" evidence="1">
    <location>
        <begin position="24"/>
        <end position="160"/>
    </location>
</feature>
<dbReference type="Proteomes" id="UP000193200">
    <property type="component" value="Unassembled WGS sequence"/>
</dbReference>